<proteinExistence type="predicted"/>
<protein>
    <submittedName>
        <fullName evidence="2">Uncharacterized protein</fullName>
    </submittedName>
</protein>
<dbReference type="RefSeq" id="XP_073807759.1">
    <property type="nucleotide sequence ID" value="XM_073951658.1"/>
</dbReference>
<sequence length="261" mass="29489">MWSTTYLSPETETEDFDLFPPFAKRSREVNRHSDESFLSEQSQTFWRTEMPLHCEESFRPELFLAPDLFSSSEDGTMSRRYGVNIGLTHEKLPHPSKLMVRKRSQRGHGHAANVLQHIGELRMRQRHINQLKGDKWWGATAVFGPEEIGGPQEIKEQRLEQLLGLSADVSLNEILEDNPDSSRTKPYEAPYSPTHQFSFPGYEQFLELAPGGNPMMAFVAGTAHRSLLTADDAAGFSGGSDGILRSNDDNDKISLSNLEFF</sequence>
<organism evidence="1 2">
    <name type="scientific">Danio rerio</name>
    <name type="common">Zebrafish</name>
    <name type="synonym">Brachydanio rerio</name>
    <dbReference type="NCBI Taxonomy" id="7955"/>
    <lineage>
        <taxon>Eukaryota</taxon>
        <taxon>Metazoa</taxon>
        <taxon>Chordata</taxon>
        <taxon>Craniata</taxon>
        <taxon>Vertebrata</taxon>
        <taxon>Euteleostomi</taxon>
        <taxon>Actinopterygii</taxon>
        <taxon>Neopterygii</taxon>
        <taxon>Teleostei</taxon>
        <taxon>Ostariophysi</taxon>
        <taxon>Cypriniformes</taxon>
        <taxon>Danionidae</taxon>
        <taxon>Danioninae</taxon>
        <taxon>Danio</taxon>
    </lineage>
</organism>
<reference evidence="2" key="1">
    <citation type="submission" date="2025-08" db="UniProtKB">
        <authorList>
            <consortium name="RefSeq"/>
        </authorList>
    </citation>
    <scope>IDENTIFICATION</scope>
    <source>
        <strain evidence="2">Tuebingen</strain>
        <tissue evidence="2">Fibroblasts and whole tissue</tissue>
    </source>
</reference>
<evidence type="ECO:0000313" key="1">
    <source>
        <dbReference type="Proteomes" id="UP000000437"/>
    </source>
</evidence>
<dbReference type="Proteomes" id="UP000000437">
    <property type="component" value="Chromosome 5"/>
</dbReference>
<evidence type="ECO:0000313" key="2">
    <source>
        <dbReference type="RefSeq" id="XP_073807759.1"/>
    </source>
</evidence>
<name>A0AC58JMQ0_DANRE</name>
<keyword evidence="1" id="KW-1185">Reference proteome</keyword>
<accession>A0AC58JMQ0</accession>
<gene>
    <name evidence="2" type="primary">LOC137495537</name>
</gene>